<dbReference type="Proteomes" id="UP001732700">
    <property type="component" value="Chromosome 6A"/>
</dbReference>
<proteinExistence type="predicted"/>
<keyword evidence="2" id="KW-1185">Reference proteome</keyword>
<dbReference type="EnsemblPlants" id="AVESA.00010b.r2.6AG1021620.1">
    <property type="protein sequence ID" value="AVESA.00010b.r2.6AG1021620.1.CDS"/>
    <property type="gene ID" value="AVESA.00010b.r2.6AG1021620"/>
</dbReference>
<protein>
    <submittedName>
        <fullName evidence="1">Uncharacterized protein</fullName>
    </submittedName>
</protein>
<organism evidence="1 2">
    <name type="scientific">Avena sativa</name>
    <name type="common">Oat</name>
    <dbReference type="NCBI Taxonomy" id="4498"/>
    <lineage>
        <taxon>Eukaryota</taxon>
        <taxon>Viridiplantae</taxon>
        <taxon>Streptophyta</taxon>
        <taxon>Embryophyta</taxon>
        <taxon>Tracheophyta</taxon>
        <taxon>Spermatophyta</taxon>
        <taxon>Magnoliopsida</taxon>
        <taxon>Liliopsida</taxon>
        <taxon>Poales</taxon>
        <taxon>Poaceae</taxon>
        <taxon>BOP clade</taxon>
        <taxon>Pooideae</taxon>
        <taxon>Poodae</taxon>
        <taxon>Poeae</taxon>
        <taxon>Poeae Chloroplast Group 1 (Aveneae type)</taxon>
        <taxon>Aveninae</taxon>
        <taxon>Avena</taxon>
    </lineage>
</organism>
<name>A0ACD5YJR1_AVESA</name>
<reference evidence="1" key="2">
    <citation type="submission" date="2025-09" db="UniProtKB">
        <authorList>
            <consortium name="EnsemblPlants"/>
        </authorList>
    </citation>
    <scope>IDENTIFICATION</scope>
</reference>
<reference evidence="1" key="1">
    <citation type="submission" date="2021-05" db="EMBL/GenBank/DDBJ databases">
        <authorList>
            <person name="Scholz U."/>
            <person name="Mascher M."/>
            <person name="Fiebig A."/>
        </authorList>
    </citation>
    <scope>NUCLEOTIDE SEQUENCE [LARGE SCALE GENOMIC DNA]</scope>
</reference>
<evidence type="ECO:0000313" key="2">
    <source>
        <dbReference type="Proteomes" id="UP001732700"/>
    </source>
</evidence>
<accession>A0ACD5YJR1</accession>
<sequence>MPESRRQILLQVLTVSFLITTAPCSNSVESPPGPGSNSYLGTTEGTRRRGAMVLIPLVRDYIDRMLHDVSGMKVLVLDPQTVRRMILLYECCFVLQEFYADFCAIDPFHFTLNIRNNHIYMLPMVVDPPGMQSFCDRAVDGIASLFLALKRRPVIRYQRTSDVAKRIAQETAVGPV</sequence>
<evidence type="ECO:0000313" key="1">
    <source>
        <dbReference type="EnsemblPlants" id="AVESA.00010b.r2.6AG1021620.1.CDS"/>
    </source>
</evidence>